<feature type="non-terminal residue" evidence="3">
    <location>
        <position position="178"/>
    </location>
</feature>
<feature type="compositionally biased region" description="Acidic residues" evidence="1">
    <location>
        <begin position="88"/>
        <end position="101"/>
    </location>
</feature>
<feature type="chain" id="PRO_5008586581" evidence="2">
    <location>
        <begin position="27"/>
        <end position="178"/>
    </location>
</feature>
<feature type="compositionally biased region" description="Low complexity" evidence="1">
    <location>
        <begin position="168"/>
        <end position="178"/>
    </location>
</feature>
<proteinExistence type="predicted"/>
<dbReference type="EMBL" id="GEBQ01029268">
    <property type="protein sequence ID" value="JAT10709.1"/>
    <property type="molecule type" value="Transcribed_RNA"/>
</dbReference>
<evidence type="ECO:0000256" key="2">
    <source>
        <dbReference type="SAM" id="SignalP"/>
    </source>
</evidence>
<feature type="compositionally biased region" description="Acidic residues" evidence="1">
    <location>
        <begin position="127"/>
        <end position="162"/>
    </location>
</feature>
<dbReference type="AlphaFoldDB" id="A0A1B6KH15"/>
<name>A0A1B6KH15_9HEMI</name>
<feature type="non-terminal residue" evidence="3">
    <location>
        <position position="1"/>
    </location>
</feature>
<protein>
    <submittedName>
        <fullName evidence="3">Uncharacterized protein</fullName>
    </submittedName>
</protein>
<reference evidence="3" key="1">
    <citation type="submission" date="2015-11" db="EMBL/GenBank/DDBJ databases">
        <title>De novo transcriptome assembly of four potential Pierce s Disease insect vectors from Arizona vineyards.</title>
        <authorList>
            <person name="Tassone E.E."/>
        </authorList>
    </citation>
    <scope>NUCLEOTIDE SEQUENCE</scope>
</reference>
<keyword evidence="2" id="KW-0732">Signal</keyword>
<feature type="region of interest" description="Disordered" evidence="1">
    <location>
        <begin position="87"/>
        <end position="178"/>
    </location>
</feature>
<organism evidence="3">
    <name type="scientific">Graphocephala atropunctata</name>
    <dbReference type="NCBI Taxonomy" id="36148"/>
    <lineage>
        <taxon>Eukaryota</taxon>
        <taxon>Metazoa</taxon>
        <taxon>Ecdysozoa</taxon>
        <taxon>Arthropoda</taxon>
        <taxon>Hexapoda</taxon>
        <taxon>Insecta</taxon>
        <taxon>Pterygota</taxon>
        <taxon>Neoptera</taxon>
        <taxon>Paraneoptera</taxon>
        <taxon>Hemiptera</taxon>
        <taxon>Auchenorrhyncha</taxon>
        <taxon>Membracoidea</taxon>
        <taxon>Cicadellidae</taxon>
        <taxon>Cicadellinae</taxon>
        <taxon>Cicadellini</taxon>
        <taxon>Graphocephala</taxon>
    </lineage>
</organism>
<evidence type="ECO:0000313" key="3">
    <source>
        <dbReference type="EMBL" id="JAT10709.1"/>
    </source>
</evidence>
<feature type="signal peptide" evidence="2">
    <location>
        <begin position="1"/>
        <end position="26"/>
    </location>
</feature>
<evidence type="ECO:0000256" key="1">
    <source>
        <dbReference type="SAM" id="MobiDB-lite"/>
    </source>
</evidence>
<feature type="compositionally biased region" description="Acidic residues" evidence="1">
    <location>
        <begin position="108"/>
        <end position="117"/>
    </location>
</feature>
<sequence>RKVDFSIMRNLLSVLLALATVGASLAYVIPREEAPPHPEGKVVAHVHEHTHCSTHDAEEGPSDGYNQYALEHQVYEVSPAEKLAAELVGDDDEVSECDSDSDEFRWDSDEDDSEENEEGKGNLDETCNTEEDESDGEEKESSEEEDDDDDTLDGEFVNDDESDKQSEATESQAEASED</sequence>
<accession>A0A1B6KH15</accession>
<gene>
    <name evidence="3" type="ORF">g.4018</name>
</gene>